<organism evidence="1 2">
    <name type="scientific">Symbiodinium natans</name>
    <dbReference type="NCBI Taxonomy" id="878477"/>
    <lineage>
        <taxon>Eukaryota</taxon>
        <taxon>Sar</taxon>
        <taxon>Alveolata</taxon>
        <taxon>Dinophyceae</taxon>
        <taxon>Suessiales</taxon>
        <taxon>Symbiodiniaceae</taxon>
        <taxon>Symbiodinium</taxon>
    </lineage>
</organism>
<protein>
    <submittedName>
        <fullName evidence="1">Uncharacterized protein</fullName>
    </submittedName>
</protein>
<keyword evidence="2" id="KW-1185">Reference proteome</keyword>
<reference evidence="1" key="1">
    <citation type="submission" date="2021-02" db="EMBL/GenBank/DDBJ databases">
        <authorList>
            <person name="Dougan E. K."/>
            <person name="Rhodes N."/>
            <person name="Thang M."/>
            <person name="Chan C."/>
        </authorList>
    </citation>
    <scope>NUCLEOTIDE SEQUENCE</scope>
</reference>
<comment type="caution">
    <text evidence="1">The sequence shown here is derived from an EMBL/GenBank/DDBJ whole genome shotgun (WGS) entry which is preliminary data.</text>
</comment>
<evidence type="ECO:0000313" key="1">
    <source>
        <dbReference type="EMBL" id="CAE7514558.1"/>
    </source>
</evidence>
<dbReference type="OrthoDB" id="439284at2759"/>
<dbReference type="Proteomes" id="UP000604046">
    <property type="component" value="Unassembled WGS sequence"/>
</dbReference>
<name>A0A812TAE2_9DINO</name>
<gene>
    <name evidence="1" type="ORF">SNAT2548_LOCUS28802</name>
</gene>
<dbReference type="EMBL" id="CAJNDS010002532">
    <property type="protein sequence ID" value="CAE7514558.1"/>
    <property type="molecule type" value="Genomic_DNA"/>
</dbReference>
<sequence>MYQFVAVWDSACFVGAVLHAHLPFRQLLEEVPDPENTPGGLLAAFPRLWRLCIPQEPQALGAVAEGGDDATSASSSQAIGAQSPFFSAVVRARLVGHLLGCHDAVSSELTGEEKQLWDIFVRIDHNLAGSLMVNLETADDLCDALASVSSRSHAEACVKALAERVDDSGECDFADLLDVWESEKQPDQLWQFRSSLRNGLSNLLAGAGITEAASSHVPEMRARCARLSDSALALSAAAYQRTLVLTCSWHCEQRLQSFLMTKGSPSDRSRTEVKSLLAVLRGIHGELVPTERVLWELMGQQQQHFDGTVGKQEVLSALEELLGFHEEDARASPGELEELGRLRRQCQRRSVDNLFDDRGRTVVAFADVLRWWWDMPEDPQFSQGFNSPLAMLAT</sequence>
<accession>A0A812TAE2</accession>
<evidence type="ECO:0000313" key="2">
    <source>
        <dbReference type="Proteomes" id="UP000604046"/>
    </source>
</evidence>
<dbReference type="AlphaFoldDB" id="A0A812TAE2"/>
<proteinExistence type="predicted"/>